<evidence type="ECO:0000256" key="1">
    <source>
        <dbReference type="SAM" id="Phobius"/>
    </source>
</evidence>
<dbReference type="Pfam" id="PF04304">
    <property type="entry name" value="DUF454"/>
    <property type="match status" value="1"/>
</dbReference>
<name>A0ABV7XA49_9SPHN</name>
<dbReference type="PANTHER" id="PTHR35813">
    <property type="entry name" value="INNER MEMBRANE PROTEIN YBAN"/>
    <property type="match status" value="1"/>
</dbReference>
<gene>
    <name evidence="2" type="ORF">ACFOMD_09005</name>
</gene>
<sequence length="116" mass="12499">MMQPVYLTIGIVSVALGVIGIVVPLLPTVPFMILAAFCFAKANPVWEKRLLDHPRFGPHIVAWRERGAISKRGKIMALVALAASAVIGLVALDSWHAYMPLAVALISGTWIATRPS</sequence>
<keyword evidence="1" id="KW-0812">Transmembrane</keyword>
<protein>
    <submittedName>
        <fullName evidence="2">YbaN family protein</fullName>
    </submittedName>
</protein>
<feature type="transmembrane region" description="Helical" evidence="1">
    <location>
        <begin position="73"/>
        <end position="91"/>
    </location>
</feature>
<organism evidence="2 3">
    <name type="scientific">Sphingoaurantiacus capsulatus</name>
    <dbReference type="NCBI Taxonomy" id="1771310"/>
    <lineage>
        <taxon>Bacteria</taxon>
        <taxon>Pseudomonadati</taxon>
        <taxon>Pseudomonadota</taxon>
        <taxon>Alphaproteobacteria</taxon>
        <taxon>Sphingomonadales</taxon>
        <taxon>Sphingosinicellaceae</taxon>
        <taxon>Sphingoaurantiacus</taxon>
    </lineage>
</organism>
<dbReference type="InterPro" id="IPR007401">
    <property type="entry name" value="DUF454"/>
</dbReference>
<reference evidence="3" key="1">
    <citation type="journal article" date="2019" name="Int. J. Syst. Evol. Microbiol.">
        <title>The Global Catalogue of Microorganisms (GCM) 10K type strain sequencing project: providing services to taxonomists for standard genome sequencing and annotation.</title>
        <authorList>
            <consortium name="The Broad Institute Genomics Platform"/>
            <consortium name="The Broad Institute Genome Sequencing Center for Infectious Disease"/>
            <person name="Wu L."/>
            <person name="Ma J."/>
        </authorList>
    </citation>
    <scope>NUCLEOTIDE SEQUENCE [LARGE SCALE GENOMIC DNA]</scope>
    <source>
        <strain evidence="3">KCTC 42644</strain>
    </source>
</reference>
<dbReference type="Proteomes" id="UP001595615">
    <property type="component" value="Unassembled WGS sequence"/>
</dbReference>
<evidence type="ECO:0000313" key="2">
    <source>
        <dbReference type="EMBL" id="MFC3712706.1"/>
    </source>
</evidence>
<dbReference type="RefSeq" id="WP_380860389.1">
    <property type="nucleotide sequence ID" value="NZ_JBHRXV010000007.1"/>
</dbReference>
<dbReference type="PIRSF" id="PIRSF016789">
    <property type="entry name" value="DUF454"/>
    <property type="match status" value="1"/>
</dbReference>
<comment type="caution">
    <text evidence="2">The sequence shown here is derived from an EMBL/GenBank/DDBJ whole genome shotgun (WGS) entry which is preliminary data.</text>
</comment>
<keyword evidence="1" id="KW-0472">Membrane</keyword>
<keyword evidence="3" id="KW-1185">Reference proteome</keyword>
<accession>A0ABV7XA49</accession>
<dbReference type="EMBL" id="JBHRXV010000007">
    <property type="protein sequence ID" value="MFC3712706.1"/>
    <property type="molecule type" value="Genomic_DNA"/>
</dbReference>
<evidence type="ECO:0000313" key="3">
    <source>
        <dbReference type="Proteomes" id="UP001595615"/>
    </source>
</evidence>
<keyword evidence="1" id="KW-1133">Transmembrane helix</keyword>
<dbReference type="PANTHER" id="PTHR35813:SF1">
    <property type="entry name" value="INNER MEMBRANE PROTEIN YBAN"/>
    <property type="match status" value="1"/>
</dbReference>
<feature type="transmembrane region" description="Helical" evidence="1">
    <location>
        <begin position="6"/>
        <end position="39"/>
    </location>
</feature>
<proteinExistence type="predicted"/>